<dbReference type="PANTHER" id="PTHR43415">
    <property type="entry name" value="SPERMIDINE N(1)-ACETYLTRANSFERASE"/>
    <property type="match status" value="1"/>
</dbReference>
<dbReference type="Pfam" id="PF00583">
    <property type="entry name" value="Acetyltransf_1"/>
    <property type="match status" value="1"/>
</dbReference>
<gene>
    <name evidence="2" type="ORF">DU002_13690</name>
</gene>
<dbReference type="Proteomes" id="UP000252558">
    <property type="component" value="Unassembled WGS sequence"/>
</dbReference>
<sequence length="166" mass="18296">MELTIRAYEPSDITAVTGMLSTPEVFPNTTRQPYNSVAMVTPLFANPDHTHLLAFSGSTLVAAGSLLTNPNPRRKHSAELALTVAPAWQGKGVGNHMMTVLLQQADRWLNLMRVELTVFTDNEAAIHLYKKHGFETEGVMRADAFKNGEYCDSYAMARLSPSLTND</sequence>
<dbReference type="GO" id="GO:0016747">
    <property type="term" value="F:acyltransferase activity, transferring groups other than amino-acyl groups"/>
    <property type="evidence" value="ECO:0007669"/>
    <property type="project" value="InterPro"/>
</dbReference>
<dbReference type="OrthoDB" id="336415at2"/>
<reference evidence="2 3" key="1">
    <citation type="submission" date="2018-07" db="EMBL/GenBank/DDBJ databases">
        <title>Corallincola holothuriorum sp. nov., a new facultative anaerobe isolated from sea cucumber Apostichopus japonicus.</title>
        <authorList>
            <person name="Xia H."/>
        </authorList>
    </citation>
    <scope>NUCLEOTIDE SEQUENCE [LARGE SCALE GENOMIC DNA]</scope>
    <source>
        <strain evidence="2 3">C4</strain>
    </source>
</reference>
<accession>A0A368NFE8</accession>
<name>A0A368NFE8_9GAMM</name>
<feature type="domain" description="N-acetyltransferase" evidence="1">
    <location>
        <begin position="3"/>
        <end position="161"/>
    </location>
</feature>
<proteinExistence type="predicted"/>
<evidence type="ECO:0000313" key="3">
    <source>
        <dbReference type="Proteomes" id="UP000252558"/>
    </source>
</evidence>
<organism evidence="2 3">
    <name type="scientific">Corallincola holothuriorum</name>
    <dbReference type="NCBI Taxonomy" id="2282215"/>
    <lineage>
        <taxon>Bacteria</taxon>
        <taxon>Pseudomonadati</taxon>
        <taxon>Pseudomonadota</taxon>
        <taxon>Gammaproteobacteria</taxon>
        <taxon>Alteromonadales</taxon>
        <taxon>Psychromonadaceae</taxon>
        <taxon>Corallincola</taxon>
    </lineage>
</organism>
<dbReference type="AlphaFoldDB" id="A0A368NFE8"/>
<dbReference type="PANTHER" id="PTHR43415:SF3">
    <property type="entry name" value="GNAT-FAMILY ACETYLTRANSFERASE"/>
    <property type="match status" value="1"/>
</dbReference>
<protein>
    <submittedName>
        <fullName evidence="2">GNAT family N-acetyltransferase</fullName>
    </submittedName>
</protein>
<keyword evidence="3" id="KW-1185">Reference proteome</keyword>
<dbReference type="RefSeq" id="WP_114338954.1">
    <property type="nucleotide sequence ID" value="NZ_QPID01000008.1"/>
</dbReference>
<dbReference type="CDD" id="cd04301">
    <property type="entry name" value="NAT_SF"/>
    <property type="match status" value="1"/>
</dbReference>
<evidence type="ECO:0000313" key="2">
    <source>
        <dbReference type="EMBL" id="RCU48830.1"/>
    </source>
</evidence>
<dbReference type="Gene3D" id="3.40.630.30">
    <property type="match status" value="1"/>
</dbReference>
<dbReference type="InterPro" id="IPR000182">
    <property type="entry name" value="GNAT_dom"/>
</dbReference>
<evidence type="ECO:0000259" key="1">
    <source>
        <dbReference type="PROSITE" id="PS51186"/>
    </source>
</evidence>
<dbReference type="EMBL" id="QPID01000008">
    <property type="protein sequence ID" value="RCU48830.1"/>
    <property type="molecule type" value="Genomic_DNA"/>
</dbReference>
<dbReference type="InterPro" id="IPR016181">
    <property type="entry name" value="Acyl_CoA_acyltransferase"/>
</dbReference>
<dbReference type="PROSITE" id="PS51186">
    <property type="entry name" value="GNAT"/>
    <property type="match status" value="1"/>
</dbReference>
<comment type="caution">
    <text evidence="2">The sequence shown here is derived from an EMBL/GenBank/DDBJ whole genome shotgun (WGS) entry which is preliminary data.</text>
</comment>
<dbReference type="SUPFAM" id="SSF55729">
    <property type="entry name" value="Acyl-CoA N-acyltransferases (Nat)"/>
    <property type="match status" value="1"/>
</dbReference>
<keyword evidence="2" id="KW-0808">Transferase</keyword>